<dbReference type="GO" id="GO:0006617">
    <property type="term" value="P:SRP-dependent cotranslational protein targeting to membrane, signal sequence recognition"/>
    <property type="evidence" value="ECO:0007669"/>
    <property type="project" value="TreeGrafter"/>
</dbReference>
<comment type="subcellular location">
    <subcellularLocation>
        <location evidence="1">Cytoplasm</location>
    </subcellularLocation>
</comment>
<evidence type="ECO:0000256" key="4">
    <source>
        <dbReference type="ARBA" id="ARBA00023274"/>
    </source>
</evidence>
<name>A0AAD9DFV3_9STRA</name>
<dbReference type="Proteomes" id="UP001224775">
    <property type="component" value="Unassembled WGS sequence"/>
</dbReference>
<feature type="compositionally biased region" description="Acidic residues" evidence="5">
    <location>
        <begin position="152"/>
        <end position="163"/>
    </location>
</feature>
<proteinExistence type="predicted"/>
<dbReference type="EMBL" id="JATAAI010000005">
    <property type="protein sequence ID" value="KAK1745617.1"/>
    <property type="molecule type" value="Genomic_DNA"/>
</dbReference>
<gene>
    <name evidence="6" type="ORF">QTG54_003541</name>
</gene>
<sequence length="241" mass="25987">MGKKGGGRVRVVQKGPKMPANPMADFAIPPDEELNLPVKPDSGSGYLIWPMGETITMKYDNFSVIYPNYLDSNKTVKLGRRIAAKDAVPEPTVQDLHEALASLNVRHVIQPYKGYSRDSISRWDNPGRVLVDLEGAAENGIVGMGTDGAFDLDEVPDINDDNDKENNGGSGGGKKQLLREIAKVIPKLPNRQKRIEEKAKAAAVEAEKQKKLAIQAEKSAPSKGGGGSGSSGKKKKGKKKK</sequence>
<dbReference type="GO" id="GO:0008312">
    <property type="term" value="F:7S RNA binding"/>
    <property type="evidence" value="ECO:0007669"/>
    <property type="project" value="InterPro"/>
</dbReference>
<evidence type="ECO:0000256" key="3">
    <source>
        <dbReference type="ARBA" id="ARBA00023135"/>
    </source>
</evidence>
<evidence type="ECO:0000256" key="2">
    <source>
        <dbReference type="ARBA" id="ARBA00022490"/>
    </source>
</evidence>
<feature type="region of interest" description="Disordered" evidence="5">
    <location>
        <begin position="152"/>
        <end position="177"/>
    </location>
</feature>
<dbReference type="SUPFAM" id="SSF69695">
    <property type="entry name" value="SRP19"/>
    <property type="match status" value="1"/>
</dbReference>
<keyword evidence="3" id="KW-0733">Signal recognition particle</keyword>
<dbReference type="Gene3D" id="3.30.56.30">
    <property type="entry name" value="Signal recognition particle, SRP19-like subunit"/>
    <property type="match status" value="1"/>
</dbReference>
<dbReference type="PANTHER" id="PTHR17453:SF0">
    <property type="entry name" value="SIGNAL RECOGNITION PARTICLE 19 KDA PROTEIN"/>
    <property type="match status" value="1"/>
</dbReference>
<reference evidence="6" key="1">
    <citation type="submission" date="2023-06" db="EMBL/GenBank/DDBJ databases">
        <title>Survivors Of The Sea: Transcriptome response of Skeletonema marinoi to long-term dormancy.</title>
        <authorList>
            <person name="Pinder M.I.M."/>
            <person name="Kourtchenko O."/>
            <person name="Robertson E.K."/>
            <person name="Larsson T."/>
            <person name="Maumus F."/>
            <person name="Osuna-Cruz C.M."/>
            <person name="Vancaester E."/>
            <person name="Stenow R."/>
            <person name="Vandepoele K."/>
            <person name="Ploug H."/>
            <person name="Bruchert V."/>
            <person name="Godhe A."/>
            <person name="Topel M."/>
        </authorList>
    </citation>
    <scope>NUCLEOTIDE SEQUENCE</scope>
    <source>
        <strain evidence="6">R05AC</strain>
    </source>
</reference>
<organism evidence="6 7">
    <name type="scientific">Skeletonema marinoi</name>
    <dbReference type="NCBI Taxonomy" id="267567"/>
    <lineage>
        <taxon>Eukaryota</taxon>
        <taxon>Sar</taxon>
        <taxon>Stramenopiles</taxon>
        <taxon>Ochrophyta</taxon>
        <taxon>Bacillariophyta</taxon>
        <taxon>Coscinodiscophyceae</taxon>
        <taxon>Thalassiosirophycidae</taxon>
        <taxon>Thalassiosirales</taxon>
        <taxon>Skeletonemataceae</taxon>
        <taxon>Skeletonema</taxon>
        <taxon>Skeletonema marinoi-dohrnii complex</taxon>
    </lineage>
</organism>
<feature type="region of interest" description="Disordered" evidence="5">
    <location>
        <begin position="204"/>
        <end position="241"/>
    </location>
</feature>
<dbReference type="AlphaFoldDB" id="A0AAD9DFV3"/>
<keyword evidence="2" id="KW-0963">Cytoplasm</keyword>
<evidence type="ECO:0000313" key="6">
    <source>
        <dbReference type="EMBL" id="KAK1745617.1"/>
    </source>
</evidence>
<keyword evidence="7" id="KW-1185">Reference proteome</keyword>
<dbReference type="InterPro" id="IPR036521">
    <property type="entry name" value="SRP19-like_sf"/>
</dbReference>
<evidence type="ECO:0000313" key="7">
    <source>
        <dbReference type="Proteomes" id="UP001224775"/>
    </source>
</evidence>
<protein>
    <submittedName>
        <fullName evidence="6">Signal recognition particle subunit SRP19/SEC65 family protein</fullName>
    </submittedName>
</protein>
<comment type="caution">
    <text evidence="6">The sequence shown here is derived from an EMBL/GenBank/DDBJ whole genome shotgun (WGS) entry which is preliminary data.</text>
</comment>
<accession>A0AAD9DFV3</accession>
<dbReference type="PANTHER" id="PTHR17453">
    <property type="entry name" value="SIGNAL RECOGNITION PARTICLE 19 KD PROTEIN"/>
    <property type="match status" value="1"/>
</dbReference>
<dbReference type="InterPro" id="IPR002778">
    <property type="entry name" value="Signal_recog_particle_SRP19"/>
</dbReference>
<dbReference type="GO" id="GO:0005786">
    <property type="term" value="C:signal recognition particle, endoplasmic reticulum targeting"/>
    <property type="evidence" value="ECO:0007669"/>
    <property type="project" value="UniProtKB-KW"/>
</dbReference>
<keyword evidence="4" id="KW-0687">Ribonucleoprotein</keyword>
<evidence type="ECO:0000256" key="1">
    <source>
        <dbReference type="ARBA" id="ARBA00004496"/>
    </source>
</evidence>
<dbReference type="Pfam" id="PF01922">
    <property type="entry name" value="SRP19"/>
    <property type="match status" value="1"/>
</dbReference>
<evidence type="ECO:0000256" key="5">
    <source>
        <dbReference type="SAM" id="MobiDB-lite"/>
    </source>
</evidence>
<feature type="compositionally biased region" description="Basic residues" evidence="5">
    <location>
        <begin position="232"/>
        <end position="241"/>
    </location>
</feature>